<sequence>MYRNQFLWKKRENAFHLLHLIHNEIVLLPELRIDHADIPLAPGSVHPLKRKESHKFDFNRFLGEMRSLSYRLQVSHVPTEHRVKSLGRSELQPAQKVGDLTTYMQCHETRSLMKSNSYVPRQTRKRQKARGSRPLQLQLQAQQQQRLVIHAFMPATAKTPQNLTPHPNKSNGNSYQTAGKIPASRIATKSTTVPRILDFHEIHIQAVAADLTGIRQISLPSRHKHIRQISLPGIAGFVKTLLLRDETGETIRASEQRPVILRGPDERRCQKCKYISIFGAI</sequence>
<name>A0A2R6X7V1_MARPO</name>
<accession>A0A2R6X7V1</accession>
<dbReference type="AlphaFoldDB" id="A0A2R6X7V1"/>
<reference evidence="2" key="1">
    <citation type="journal article" date="2017" name="Cell">
        <title>Insights into land plant evolution garnered from the Marchantia polymorpha genome.</title>
        <authorList>
            <person name="Bowman J.L."/>
            <person name="Kohchi T."/>
            <person name="Yamato K.T."/>
            <person name="Jenkins J."/>
            <person name="Shu S."/>
            <person name="Ishizaki K."/>
            <person name="Yamaoka S."/>
            <person name="Nishihama R."/>
            <person name="Nakamura Y."/>
            <person name="Berger F."/>
            <person name="Adam C."/>
            <person name="Aki S.S."/>
            <person name="Althoff F."/>
            <person name="Araki T."/>
            <person name="Arteaga-Vazquez M.A."/>
            <person name="Balasubrmanian S."/>
            <person name="Barry K."/>
            <person name="Bauer D."/>
            <person name="Boehm C.R."/>
            <person name="Briginshaw L."/>
            <person name="Caballero-Perez J."/>
            <person name="Catarino B."/>
            <person name="Chen F."/>
            <person name="Chiyoda S."/>
            <person name="Chovatia M."/>
            <person name="Davies K.M."/>
            <person name="Delmans M."/>
            <person name="Demura T."/>
            <person name="Dierschke T."/>
            <person name="Dolan L."/>
            <person name="Dorantes-Acosta A.E."/>
            <person name="Eklund D.M."/>
            <person name="Florent S.N."/>
            <person name="Flores-Sandoval E."/>
            <person name="Fujiyama A."/>
            <person name="Fukuzawa H."/>
            <person name="Galik B."/>
            <person name="Grimanelli D."/>
            <person name="Grimwood J."/>
            <person name="Grossniklaus U."/>
            <person name="Hamada T."/>
            <person name="Haseloff J."/>
            <person name="Hetherington A.J."/>
            <person name="Higo A."/>
            <person name="Hirakawa Y."/>
            <person name="Hundley H.N."/>
            <person name="Ikeda Y."/>
            <person name="Inoue K."/>
            <person name="Inoue S.I."/>
            <person name="Ishida S."/>
            <person name="Jia Q."/>
            <person name="Kakita M."/>
            <person name="Kanazawa T."/>
            <person name="Kawai Y."/>
            <person name="Kawashima T."/>
            <person name="Kennedy M."/>
            <person name="Kinose K."/>
            <person name="Kinoshita T."/>
            <person name="Kohara Y."/>
            <person name="Koide E."/>
            <person name="Komatsu K."/>
            <person name="Kopischke S."/>
            <person name="Kubo M."/>
            <person name="Kyozuka J."/>
            <person name="Lagercrantz U."/>
            <person name="Lin S.S."/>
            <person name="Lindquist E."/>
            <person name="Lipzen A.M."/>
            <person name="Lu C.W."/>
            <person name="De Luna E."/>
            <person name="Martienssen R.A."/>
            <person name="Minamino N."/>
            <person name="Mizutani M."/>
            <person name="Mizutani M."/>
            <person name="Mochizuki N."/>
            <person name="Monte I."/>
            <person name="Mosher R."/>
            <person name="Nagasaki H."/>
            <person name="Nakagami H."/>
            <person name="Naramoto S."/>
            <person name="Nishitani K."/>
            <person name="Ohtani M."/>
            <person name="Okamoto T."/>
            <person name="Okumura M."/>
            <person name="Phillips J."/>
            <person name="Pollak B."/>
            <person name="Reinders A."/>
            <person name="Rovekamp M."/>
            <person name="Sano R."/>
            <person name="Sawa S."/>
            <person name="Schmid M.W."/>
            <person name="Shirakawa M."/>
            <person name="Solano R."/>
            <person name="Spunde A."/>
            <person name="Suetsugu N."/>
            <person name="Sugano S."/>
            <person name="Sugiyama A."/>
            <person name="Sun R."/>
            <person name="Suzuki Y."/>
            <person name="Takenaka M."/>
            <person name="Takezawa D."/>
            <person name="Tomogane H."/>
            <person name="Tsuzuki M."/>
            <person name="Ueda T."/>
            <person name="Umeda M."/>
            <person name="Ward J.M."/>
            <person name="Watanabe Y."/>
            <person name="Yazaki K."/>
            <person name="Yokoyama R."/>
            <person name="Yoshitake Y."/>
            <person name="Yotsui I."/>
            <person name="Zachgo S."/>
            <person name="Schmutz J."/>
        </authorList>
    </citation>
    <scope>NUCLEOTIDE SEQUENCE [LARGE SCALE GENOMIC DNA]</scope>
    <source>
        <strain evidence="2">Tak-1</strain>
    </source>
</reference>
<keyword evidence="2" id="KW-1185">Reference proteome</keyword>
<dbReference type="EMBL" id="KZ772703">
    <property type="protein sequence ID" value="PTQ42169.1"/>
    <property type="molecule type" value="Genomic_DNA"/>
</dbReference>
<organism evidence="1 2">
    <name type="scientific">Marchantia polymorpha</name>
    <name type="common">Common liverwort</name>
    <name type="synonym">Marchantia aquatica</name>
    <dbReference type="NCBI Taxonomy" id="3197"/>
    <lineage>
        <taxon>Eukaryota</taxon>
        <taxon>Viridiplantae</taxon>
        <taxon>Streptophyta</taxon>
        <taxon>Embryophyta</taxon>
        <taxon>Marchantiophyta</taxon>
        <taxon>Marchantiopsida</taxon>
        <taxon>Marchantiidae</taxon>
        <taxon>Marchantiales</taxon>
        <taxon>Marchantiaceae</taxon>
        <taxon>Marchantia</taxon>
    </lineage>
</organism>
<evidence type="ECO:0000313" key="1">
    <source>
        <dbReference type="EMBL" id="PTQ42169.1"/>
    </source>
</evidence>
<proteinExistence type="predicted"/>
<evidence type="ECO:0000313" key="2">
    <source>
        <dbReference type="Proteomes" id="UP000244005"/>
    </source>
</evidence>
<dbReference type="Proteomes" id="UP000244005">
    <property type="component" value="Unassembled WGS sequence"/>
</dbReference>
<protein>
    <submittedName>
        <fullName evidence="1">Uncharacterized protein</fullName>
    </submittedName>
</protein>
<gene>
    <name evidence="1" type="ORF">MARPO_0031s0136</name>
</gene>